<dbReference type="Proteomes" id="UP000547628">
    <property type="component" value="Unassembled WGS sequence"/>
</dbReference>
<evidence type="ECO:0000313" key="1">
    <source>
        <dbReference type="EMBL" id="MBB1070549.1"/>
    </source>
</evidence>
<proteinExistence type="predicted"/>
<reference evidence="3 4" key="1">
    <citation type="submission" date="2020-07" db="EMBL/GenBank/DDBJ databases">
        <title>Description of Limosilactobacillus balticus sp. nov., Limosilactobacillus agrestis sp. nov., Limosilactobacillus albertensis sp. nov., Limosilactobacillus rudii sp. nov., Limosilactobacillus fastidiosus sp. nov., five novel Limosilactobacillus species isolated from the vertebrate gastrointestinal tract, and proposal of 6 subspecies of Limosilactobacillus reuteri adapted to the gastrointestinal tract of specific vertebrate hosts.</title>
        <authorList>
            <person name="Li F."/>
            <person name="Cheng C."/>
            <person name="Zheng J."/>
            <person name="Quevedo R.M."/>
            <person name="Li J."/>
            <person name="Roos S."/>
            <person name="Gaenzle M.G."/>
            <person name="Walter J."/>
        </authorList>
    </citation>
    <scope>NUCLEOTIDE SEQUENCE [LARGE SCALE GENOMIC DNA]</scope>
    <source>
        <strain evidence="2 4">Lr3000</strain>
        <strain evidence="1 3">RRLNB_1_1</strain>
    </source>
</reference>
<comment type="caution">
    <text evidence="1">The sequence shown here is derived from an EMBL/GenBank/DDBJ whole genome shotgun (WGS) entry which is preliminary data.</text>
</comment>
<protein>
    <submittedName>
        <fullName evidence="1">Uncharacterized protein</fullName>
    </submittedName>
</protein>
<evidence type="ECO:0000313" key="2">
    <source>
        <dbReference type="EMBL" id="MBB1124410.1"/>
    </source>
</evidence>
<dbReference type="EMBL" id="JACIVC010000069">
    <property type="protein sequence ID" value="MBB1070549.1"/>
    <property type="molecule type" value="Genomic_DNA"/>
</dbReference>
<accession>A0A7W3TTH5</accession>
<keyword evidence="3" id="KW-1185">Reference proteome</keyword>
<evidence type="ECO:0000313" key="3">
    <source>
        <dbReference type="Proteomes" id="UP000518316"/>
    </source>
</evidence>
<sequence length="61" mass="7045">MNSDLFDKAIKLAKTQMLYNALLSLKNQDDDNKIVPTNSDITLDLVMIFYKKLLNLRSPEE</sequence>
<gene>
    <name evidence="1" type="ORF">H5S40_10365</name>
    <name evidence="2" type="ORF">H5S41_10710</name>
</gene>
<organism evidence="1 3">
    <name type="scientific">Limosilactobacillus albertensis</name>
    <dbReference type="NCBI Taxonomy" id="2759752"/>
    <lineage>
        <taxon>Bacteria</taxon>
        <taxon>Bacillati</taxon>
        <taxon>Bacillota</taxon>
        <taxon>Bacilli</taxon>
        <taxon>Lactobacillales</taxon>
        <taxon>Lactobacillaceae</taxon>
        <taxon>Limosilactobacillus</taxon>
    </lineage>
</organism>
<dbReference type="Proteomes" id="UP000518316">
    <property type="component" value="Unassembled WGS sequence"/>
</dbReference>
<dbReference type="RefSeq" id="WP_153710713.1">
    <property type="nucleotide sequence ID" value="NZ_JACIVC010000069.1"/>
</dbReference>
<dbReference type="EMBL" id="JACIVD010000074">
    <property type="protein sequence ID" value="MBB1124410.1"/>
    <property type="molecule type" value="Genomic_DNA"/>
</dbReference>
<dbReference type="AlphaFoldDB" id="A0A7W3TTH5"/>
<name>A0A7W3TTH5_9LACO</name>
<evidence type="ECO:0000313" key="4">
    <source>
        <dbReference type="Proteomes" id="UP000547628"/>
    </source>
</evidence>